<sequence>MAPPQQDEDRRPPPLGLRGLSRVAFQPRTAATGGLPPLGLAGRGRQPSFSIGTDGRERAAAPSILLRRRVGLSHPARPPAPHEAGSSNWSTSVAATGGLPPLGLAGRGRQPSYSIGTADSERAAAPSVLPRRRVGLSHPARPPAPHEAGSSNWSTSVARSGTGTAGTDRSAFVGLSLVNGDGGISFGGREFAAFNLSSRAGGIRIGEAPTGGTLTGIGGDGADTMGYRDKGYNPNFEHADEYPPSQEHVQSRQSQIDLNVMANKKSRRHYDTNEKRHILAMIYQRNGKGTKMKRGVTKAVAEEANCPRRVVQRIWNESKK</sequence>
<reference evidence="1" key="1">
    <citation type="submission" date="2021-05" db="EMBL/GenBank/DDBJ databases">
        <authorList>
            <person name="Scholz U."/>
            <person name="Mascher M."/>
            <person name="Fiebig A."/>
        </authorList>
    </citation>
    <scope>NUCLEOTIDE SEQUENCE [LARGE SCALE GENOMIC DNA]</scope>
</reference>
<accession>A0ACD5VI89</accession>
<dbReference type="Proteomes" id="UP001732700">
    <property type="component" value="Chromosome 3A"/>
</dbReference>
<proteinExistence type="predicted"/>
<protein>
    <submittedName>
        <fullName evidence="1">Uncharacterized protein</fullName>
    </submittedName>
</protein>
<organism evidence="1 2">
    <name type="scientific">Avena sativa</name>
    <name type="common">Oat</name>
    <dbReference type="NCBI Taxonomy" id="4498"/>
    <lineage>
        <taxon>Eukaryota</taxon>
        <taxon>Viridiplantae</taxon>
        <taxon>Streptophyta</taxon>
        <taxon>Embryophyta</taxon>
        <taxon>Tracheophyta</taxon>
        <taxon>Spermatophyta</taxon>
        <taxon>Magnoliopsida</taxon>
        <taxon>Liliopsida</taxon>
        <taxon>Poales</taxon>
        <taxon>Poaceae</taxon>
        <taxon>BOP clade</taxon>
        <taxon>Pooideae</taxon>
        <taxon>Poodae</taxon>
        <taxon>Poeae</taxon>
        <taxon>Poeae Chloroplast Group 1 (Aveneae type)</taxon>
        <taxon>Aveninae</taxon>
        <taxon>Avena</taxon>
    </lineage>
</organism>
<evidence type="ECO:0000313" key="1">
    <source>
        <dbReference type="EnsemblPlants" id="AVESA.00010b.r2.3AG0432580.1.CDS"/>
    </source>
</evidence>
<name>A0ACD5VI89_AVESA</name>
<keyword evidence="2" id="KW-1185">Reference proteome</keyword>
<reference evidence="1" key="2">
    <citation type="submission" date="2025-09" db="UniProtKB">
        <authorList>
            <consortium name="EnsemblPlants"/>
        </authorList>
    </citation>
    <scope>IDENTIFICATION</scope>
</reference>
<dbReference type="EnsemblPlants" id="AVESA.00010b.r2.3AG0432580.1">
    <property type="protein sequence ID" value="AVESA.00010b.r2.3AG0432580.1.CDS"/>
    <property type="gene ID" value="AVESA.00010b.r2.3AG0432580"/>
</dbReference>
<evidence type="ECO:0000313" key="2">
    <source>
        <dbReference type="Proteomes" id="UP001732700"/>
    </source>
</evidence>